<feature type="non-terminal residue" evidence="1">
    <location>
        <position position="269"/>
    </location>
</feature>
<organism evidence="1 2">
    <name type="scientific">Mortierella alpina</name>
    <name type="common">Oleaginous fungus</name>
    <name type="synonym">Mortierella renispora</name>
    <dbReference type="NCBI Taxonomy" id="64518"/>
    <lineage>
        <taxon>Eukaryota</taxon>
        <taxon>Fungi</taxon>
        <taxon>Fungi incertae sedis</taxon>
        <taxon>Mucoromycota</taxon>
        <taxon>Mortierellomycotina</taxon>
        <taxon>Mortierellomycetes</taxon>
        <taxon>Mortierellales</taxon>
        <taxon>Mortierellaceae</taxon>
        <taxon>Mortierella</taxon>
    </lineage>
</organism>
<dbReference type="EMBL" id="JAAAHY010003279">
    <property type="protein sequence ID" value="KAF9943427.1"/>
    <property type="molecule type" value="Genomic_DNA"/>
</dbReference>
<dbReference type="Proteomes" id="UP000738359">
    <property type="component" value="Unassembled WGS sequence"/>
</dbReference>
<name>A0A9P6IP42_MORAP</name>
<gene>
    <name evidence="1" type="ORF">BGZ70_005989</name>
</gene>
<protein>
    <submittedName>
        <fullName evidence="1">Uncharacterized protein</fullName>
    </submittedName>
</protein>
<keyword evidence="2" id="KW-1185">Reference proteome</keyword>
<dbReference type="OrthoDB" id="2403422at2759"/>
<comment type="caution">
    <text evidence="1">The sequence shown here is derived from an EMBL/GenBank/DDBJ whole genome shotgun (WGS) entry which is preliminary data.</text>
</comment>
<reference evidence="1" key="1">
    <citation type="journal article" date="2020" name="Fungal Divers.">
        <title>Resolving the Mortierellaceae phylogeny through synthesis of multi-gene phylogenetics and phylogenomics.</title>
        <authorList>
            <person name="Vandepol N."/>
            <person name="Liber J."/>
            <person name="Desiro A."/>
            <person name="Na H."/>
            <person name="Kennedy M."/>
            <person name="Barry K."/>
            <person name="Grigoriev I.V."/>
            <person name="Miller A.N."/>
            <person name="O'Donnell K."/>
            <person name="Stajich J.E."/>
            <person name="Bonito G."/>
        </authorList>
    </citation>
    <scope>NUCLEOTIDE SEQUENCE</scope>
    <source>
        <strain evidence="1">CK1249</strain>
    </source>
</reference>
<sequence>MAPVAAPSAQGATRELKESTRLFHKLRGKYHSCALPLGTIRCCLQNNLAGSGLQQNQADQVKERMQQAVVMVNLIVQRLYFATALLITALTNGDPRLARSVNVSKQNTVLYLKAITAGPGFVFLLAHRLYQGNSEIPRGQDASDAASAAYYAFRLFQADAGKVLAPLKTSYPIYIGGTALDLAVQHVFTAIRSHYENAKFLKVDTDPNTSVIQKFFALNAKEKRYKDFPKAKFTPSSITLTEDGLCHLLYGNSASENILGVVMKLHEAE</sequence>
<evidence type="ECO:0000313" key="1">
    <source>
        <dbReference type="EMBL" id="KAF9943427.1"/>
    </source>
</evidence>
<accession>A0A9P6IP42</accession>
<evidence type="ECO:0000313" key="2">
    <source>
        <dbReference type="Proteomes" id="UP000738359"/>
    </source>
</evidence>
<dbReference type="AlphaFoldDB" id="A0A9P6IP42"/>
<proteinExistence type="predicted"/>